<dbReference type="CDD" id="cd03058">
    <property type="entry name" value="GST_N_Tau"/>
    <property type="match status" value="1"/>
</dbReference>
<organism evidence="6 7">
    <name type="scientific">Dovyalis caffra</name>
    <dbReference type="NCBI Taxonomy" id="77055"/>
    <lineage>
        <taxon>Eukaryota</taxon>
        <taxon>Viridiplantae</taxon>
        <taxon>Streptophyta</taxon>
        <taxon>Embryophyta</taxon>
        <taxon>Tracheophyta</taxon>
        <taxon>Spermatophyta</taxon>
        <taxon>Magnoliopsida</taxon>
        <taxon>eudicotyledons</taxon>
        <taxon>Gunneridae</taxon>
        <taxon>Pentapetalae</taxon>
        <taxon>rosids</taxon>
        <taxon>fabids</taxon>
        <taxon>Malpighiales</taxon>
        <taxon>Salicaceae</taxon>
        <taxon>Flacourtieae</taxon>
        <taxon>Dovyalis</taxon>
    </lineage>
</organism>
<dbReference type="PROSITE" id="PS50404">
    <property type="entry name" value="GST_NTER"/>
    <property type="match status" value="1"/>
</dbReference>
<evidence type="ECO:0000256" key="1">
    <source>
        <dbReference type="ARBA" id="ARBA00022679"/>
    </source>
</evidence>
<dbReference type="SUPFAM" id="SSF47616">
    <property type="entry name" value="GST C-terminal domain-like"/>
    <property type="match status" value="1"/>
</dbReference>
<reference evidence="6 7" key="1">
    <citation type="submission" date="2024-01" db="EMBL/GenBank/DDBJ databases">
        <authorList>
            <person name="Waweru B."/>
        </authorList>
    </citation>
    <scope>NUCLEOTIDE SEQUENCE [LARGE SCALE GENOMIC DNA]</scope>
</reference>
<dbReference type="CDD" id="cd03185">
    <property type="entry name" value="GST_C_Tau"/>
    <property type="match status" value="1"/>
</dbReference>
<dbReference type="FunFam" id="1.20.1050.10:FF:000018">
    <property type="entry name" value="Glutathione S-transferase U20"/>
    <property type="match status" value="1"/>
</dbReference>
<dbReference type="EC" id="2.5.1.18" evidence="3"/>
<dbReference type="GO" id="GO:0004364">
    <property type="term" value="F:glutathione transferase activity"/>
    <property type="evidence" value="ECO:0007669"/>
    <property type="project" value="UniProtKB-UniRule"/>
</dbReference>
<dbReference type="PROSITE" id="PS50405">
    <property type="entry name" value="GST_CTER"/>
    <property type="match status" value="1"/>
</dbReference>
<sequence>MAEEVILLGILVSTFGMRVRIVMEEKGIEYEYKEENMLDKSPLLLQSNPVHKMVPVLIHNGKPICESVIILQYIDEVWKDKSPNLLPSDPYRRSQARFWVDFVDKKIYDSGKRILMTKGEVQEEAKEEMIESLKILEVELGDKLYFGGETFGFLDIAILPYYCWFFSYESCGGFSIEAECPKLMTWVQRCKEKESVTKSLADPQKVYDYVLKLQKLAG</sequence>
<keyword evidence="7" id="KW-1185">Reference proteome</keyword>
<dbReference type="InterPro" id="IPR004045">
    <property type="entry name" value="Glutathione_S-Trfase_N"/>
</dbReference>
<dbReference type="InterPro" id="IPR045074">
    <property type="entry name" value="GST_C_Tau"/>
</dbReference>
<dbReference type="Gene3D" id="1.20.1050.10">
    <property type="match status" value="1"/>
</dbReference>
<evidence type="ECO:0000256" key="3">
    <source>
        <dbReference type="RuleBase" id="RU369102"/>
    </source>
</evidence>
<comment type="similarity">
    <text evidence="3">Belongs to the GST superfamily.</text>
</comment>
<dbReference type="InterPro" id="IPR040079">
    <property type="entry name" value="Glutathione_S-Trfase"/>
</dbReference>
<evidence type="ECO:0000259" key="5">
    <source>
        <dbReference type="PROSITE" id="PS50405"/>
    </source>
</evidence>
<gene>
    <name evidence="6" type="ORF">DCAF_LOCUS18429</name>
</gene>
<dbReference type="Proteomes" id="UP001314170">
    <property type="component" value="Unassembled WGS sequence"/>
</dbReference>
<dbReference type="SUPFAM" id="SSF52833">
    <property type="entry name" value="Thioredoxin-like"/>
    <property type="match status" value="1"/>
</dbReference>
<keyword evidence="1 3" id="KW-0808">Transferase</keyword>
<dbReference type="GO" id="GO:0005829">
    <property type="term" value="C:cytosol"/>
    <property type="evidence" value="ECO:0007669"/>
    <property type="project" value="UniProtKB-SubCell"/>
</dbReference>
<evidence type="ECO:0000256" key="2">
    <source>
        <dbReference type="ARBA" id="ARBA00047960"/>
    </source>
</evidence>
<dbReference type="Pfam" id="PF02798">
    <property type="entry name" value="GST_N"/>
    <property type="match status" value="1"/>
</dbReference>
<dbReference type="PANTHER" id="PTHR11260:SF781">
    <property type="entry name" value="GLUTATHIONE S-TRANSFERASE U19"/>
    <property type="match status" value="1"/>
</dbReference>
<evidence type="ECO:0000259" key="4">
    <source>
        <dbReference type="PROSITE" id="PS50404"/>
    </source>
</evidence>
<dbReference type="FunFam" id="3.40.30.10:FF:000014">
    <property type="entry name" value="Tau class glutathione S-transferase"/>
    <property type="match status" value="1"/>
</dbReference>
<dbReference type="SFLD" id="SFLDG00358">
    <property type="entry name" value="Main_(cytGST)"/>
    <property type="match status" value="1"/>
</dbReference>
<dbReference type="InterPro" id="IPR036249">
    <property type="entry name" value="Thioredoxin-like_sf"/>
</dbReference>
<protein>
    <recommendedName>
        <fullName evidence="3">Glutathione S-transferase</fullName>
        <ecNumber evidence="3">2.5.1.18</ecNumber>
    </recommendedName>
</protein>
<dbReference type="SFLD" id="SFLDG01152">
    <property type="entry name" value="Main.3:_Omega-_and_Tau-like"/>
    <property type="match status" value="1"/>
</dbReference>
<feature type="domain" description="GST N-terminal" evidence="4">
    <location>
        <begin position="3"/>
        <end position="82"/>
    </location>
</feature>
<comment type="caution">
    <text evidence="6">The sequence shown here is derived from an EMBL/GenBank/DDBJ whole genome shotgun (WGS) entry which is preliminary data.</text>
</comment>
<dbReference type="EMBL" id="CAWUPB010001168">
    <property type="protein sequence ID" value="CAK7345767.1"/>
    <property type="molecule type" value="Genomic_DNA"/>
</dbReference>
<accession>A0AAV1S4E4</accession>
<dbReference type="Gene3D" id="3.40.30.10">
    <property type="entry name" value="Glutaredoxin"/>
    <property type="match status" value="1"/>
</dbReference>
<dbReference type="AlphaFoldDB" id="A0AAV1S4E4"/>
<comment type="catalytic activity">
    <reaction evidence="2 3">
        <text>RX + glutathione = an S-substituted glutathione + a halide anion + H(+)</text>
        <dbReference type="Rhea" id="RHEA:16437"/>
        <dbReference type="ChEBI" id="CHEBI:15378"/>
        <dbReference type="ChEBI" id="CHEBI:16042"/>
        <dbReference type="ChEBI" id="CHEBI:17792"/>
        <dbReference type="ChEBI" id="CHEBI:57925"/>
        <dbReference type="ChEBI" id="CHEBI:90779"/>
        <dbReference type="EC" id="2.5.1.18"/>
    </reaction>
</comment>
<keyword evidence="3" id="KW-0963">Cytoplasm</keyword>
<evidence type="ECO:0000313" key="7">
    <source>
        <dbReference type="Proteomes" id="UP001314170"/>
    </source>
</evidence>
<proteinExistence type="inferred from homology"/>
<dbReference type="PANTHER" id="PTHR11260">
    <property type="entry name" value="GLUTATHIONE S-TRANSFERASE, GST, SUPERFAMILY, GST DOMAIN CONTAINING"/>
    <property type="match status" value="1"/>
</dbReference>
<feature type="domain" description="GST C-terminal" evidence="5">
    <location>
        <begin position="89"/>
        <end position="209"/>
    </location>
</feature>
<dbReference type="SFLD" id="SFLDS00019">
    <property type="entry name" value="Glutathione_Transferase_(cytos"/>
    <property type="match status" value="1"/>
</dbReference>
<dbReference type="GO" id="GO:0006749">
    <property type="term" value="P:glutathione metabolic process"/>
    <property type="evidence" value="ECO:0007669"/>
    <property type="project" value="InterPro"/>
</dbReference>
<dbReference type="Pfam" id="PF13410">
    <property type="entry name" value="GST_C_2"/>
    <property type="match status" value="1"/>
</dbReference>
<name>A0AAV1S4E4_9ROSI</name>
<dbReference type="InterPro" id="IPR045073">
    <property type="entry name" value="Omega/Tau-like"/>
</dbReference>
<dbReference type="InterPro" id="IPR010987">
    <property type="entry name" value="Glutathione-S-Trfase_C-like"/>
</dbReference>
<evidence type="ECO:0000313" key="6">
    <source>
        <dbReference type="EMBL" id="CAK7345767.1"/>
    </source>
</evidence>
<comment type="subcellular location">
    <subcellularLocation>
        <location evidence="3">Cytoplasm</location>
        <location evidence="3">Cytosol</location>
    </subcellularLocation>
</comment>
<comment type="function">
    <text evidence="3">Is involved in the conjugation of reduced glutathione to a wide number of exogenous and endogenous hydrophobic electrophiles.</text>
</comment>
<dbReference type="InterPro" id="IPR036282">
    <property type="entry name" value="Glutathione-S-Trfase_C_sf"/>
</dbReference>